<feature type="domain" description="AMP-dependent synthetase/ligase" evidence="1">
    <location>
        <begin position="27"/>
        <end position="403"/>
    </location>
</feature>
<dbReference type="PANTHER" id="PTHR42814:SF3">
    <property type="entry name" value="BETA-N-ACETYLHEXOSAMINIDASE"/>
    <property type="match status" value="1"/>
</dbReference>
<dbReference type="SUPFAM" id="SSF56801">
    <property type="entry name" value="Acetyl-CoA synthetase-like"/>
    <property type="match status" value="1"/>
</dbReference>
<evidence type="ECO:0000313" key="4">
    <source>
        <dbReference type="Proteomes" id="UP000507470"/>
    </source>
</evidence>
<evidence type="ECO:0000259" key="1">
    <source>
        <dbReference type="Pfam" id="PF00501"/>
    </source>
</evidence>
<dbReference type="InterPro" id="IPR000873">
    <property type="entry name" value="AMP-dep_synth/lig_dom"/>
</dbReference>
<dbReference type="Proteomes" id="UP000507470">
    <property type="component" value="Unassembled WGS sequence"/>
</dbReference>
<dbReference type="InterPro" id="IPR025110">
    <property type="entry name" value="AMP-bd_C"/>
</dbReference>
<sequence length="555" mass="61734">MATVGKSYIYIPETVDTSYISIPDNLRELAEECPDREAVIFCSLDGDRCSITYSQLYTKAELFAKRMLAYGFERGSIIAVANINKPEWLICTFGLQMAGLVPLHFAFARESPNNVVNLLNGVGNCVAIILDSSDIGVSKQFVEKMENNGKAVSTKIPTLKYIFPMNSFIGEEHLTDEQIPSGSDLPYITADDVCGIFLTSGSSGMAKAVPMTHRRMIEMGVHWGKLLDVKPGEKFYNDKPFSWQGSYPTIWLATKGSRVTATDIYAMKSIEEINDFTLRVLESESCVSAFLLTPCISDLISRKETNVHVFPLRTICTAGLPVDSFCANVIGKTANKFAVAYGCTEIGFMCSAIVNSNEYENYYVGHPLPGTEIKIVDEKEHIVPKGTTGEIYARLRYRFLGYLNAKEKAEQCCDKTGWYKTDDVGYVKQDNSVVVTGRKSDTMVIGGALVSPSYIEGILRTHASVANVYICPVHDRQTFQHGCAAIVLKKNKTVTGEELVHFLTKEKGKYSESFLATLHVPKTFLFFESFPTTHSGKLDRKALKDEITRRLQKMD</sequence>
<evidence type="ECO:0000313" key="3">
    <source>
        <dbReference type="EMBL" id="CAC5413412.1"/>
    </source>
</evidence>
<dbReference type="OrthoDB" id="10253869at2759"/>
<dbReference type="InterPro" id="IPR042099">
    <property type="entry name" value="ANL_N_sf"/>
</dbReference>
<organism evidence="3 4">
    <name type="scientific">Mytilus coruscus</name>
    <name type="common">Sea mussel</name>
    <dbReference type="NCBI Taxonomy" id="42192"/>
    <lineage>
        <taxon>Eukaryota</taxon>
        <taxon>Metazoa</taxon>
        <taxon>Spiralia</taxon>
        <taxon>Lophotrochozoa</taxon>
        <taxon>Mollusca</taxon>
        <taxon>Bivalvia</taxon>
        <taxon>Autobranchia</taxon>
        <taxon>Pteriomorphia</taxon>
        <taxon>Mytilida</taxon>
        <taxon>Mytiloidea</taxon>
        <taxon>Mytilidae</taxon>
        <taxon>Mytilinae</taxon>
        <taxon>Mytilus</taxon>
    </lineage>
</organism>
<evidence type="ECO:0000259" key="2">
    <source>
        <dbReference type="Pfam" id="PF13193"/>
    </source>
</evidence>
<dbReference type="PROSITE" id="PS00455">
    <property type="entry name" value="AMP_BINDING"/>
    <property type="match status" value="1"/>
</dbReference>
<dbReference type="Gene3D" id="3.40.50.12780">
    <property type="entry name" value="N-terminal domain of ligase-like"/>
    <property type="match status" value="1"/>
</dbReference>
<gene>
    <name evidence="3" type="ORF">MCOR_46304</name>
</gene>
<feature type="domain" description="AMP-binding enzyme C-terminal" evidence="2">
    <location>
        <begin position="455"/>
        <end position="537"/>
    </location>
</feature>
<keyword evidence="4" id="KW-1185">Reference proteome</keyword>
<accession>A0A6J8E1F3</accession>
<dbReference type="CDD" id="cd04433">
    <property type="entry name" value="AFD_class_I"/>
    <property type="match status" value="1"/>
</dbReference>
<dbReference type="PANTHER" id="PTHR42814">
    <property type="entry name" value="AMP-BINDING DOMAIN-CONTAINING PROTEIN"/>
    <property type="match status" value="1"/>
</dbReference>
<name>A0A6J8E1F3_MYTCO</name>
<dbReference type="EMBL" id="CACVKT020008135">
    <property type="protein sequence ID" value="CAC5413412.1"/>
    <property type="molecule type" value="Genomic_DNA"/>
</dbReference>
<dbReference type="AlphaFoldDB" id="A0A6J8E1F3"/>
<dbReference type="Pfam" id="PF00501">
    <property type="entry name" value="AMP-binding"/>
    <property type="match status" value="1"/>
</dbReference>
<reference evidence="3 4" key="1">
    <citation type="submission" date="2020-06" db="EMBL/GenBank/DDBJ databases">
        <authorList>
            <person name="Li R."/>
            <person name="Bekaert M."/>
        </authorList>
    </citation>
    <scope>NUCLEOTIDE SEQUENCE [LARGE SCALE GENOMIC DNA]</scope>
    <source>
        <strain evidence="4">wild</strain>
    </source>
</reference>
<dbReference type="InterPro" id="IPR020845">
    <property type="entry name" value="AMP-binding_CS"/>
</dbReference>
<dbReference type="Gene3D" id="3.30.300.30">
    <property type="match status" value="1"/>
</dbReference>
<proteinExistence type="predicted"/>
<protein>
    <submittedName>
        <fullName evidence="3">Uncharacterized protein</fullName>
    </submittedName>
</protein>
<dbReference type="InterPro" id="IPR045851">
    <property type="entry name" value="AMP-bd_C_sf"/>
</dbReference>
<dbReference type="Pfam" id="PF13193">
    <property type="entry name" value="AMP-binding_C"/>
    <property type="match status" value="1"/>
</dbReference>